<keyword evidence="4" id="KW-0175">Coiled coil</keyword>
<dbReference type="InterPro" id="IPR001611">
    <property type="entry name" value="Leu-rich_rpt"/>
</dbReference>
<evidence type="ECO:0000259" key="5">
    <source>
        <dbReference type="Pfam" id="PF20178"/>
    </source>
</evidence>
<evidence type="ECO:0000313" key="6">
    <source>
        <dbReference type="EMBL" id="NWD38802.1"/>
    </source>
</evidence>
<protein>
    <recommendedName>
        <fullName evidence="5">Dermonecrotic toxin N-terminal domain-containing protein</fullName>
    </recommendedName>
</protein>
<feature type="domain" description="Dermonecrotic toxin N-terminal" evidence="5">
    <location>
        <begin position="69"/>
        <end position="332"/>
    </location>
</feature>
<sequence length="1955" mass="219191">MSTPSPSSQPDSHYQLLRNAIPSWIGKASPAKQQALLRAEPQQLPANPRLKRLNADHWSAQNAVDEALKQVKGPREFAREVLEDALKMRFGLVLDSQNVFLRLYIPQHLPWFSIPSGAARTWTVSLLDAALHNFEHDETRDGAFEPASTFITPPSDSGQFDTLPAIREKVSIAAFTRLCRELDIGARYTIYLREQLGFTEPVSAAVLEHKVTVSQKAALRAALELARTRGDIGVDYAQQVEALLQGRPALTLGKLPLRCHDFTMMEVPLSGILLLAPDLENTHSVQRLLAYVPDDPQHPLKEYASPLAFKQALTRQLRDPDYQAFFSRFVAHEHRGLFFANLSQRLGRITWHPPERGSGLAPWRTQPTDDPKLQFVAEVIQGEPWRHFYQQRLNRILNDARTQAVSTANVDRNARWALWDSFVSVASSILNAALLIVAPFIPGLGELMLGYMAYQLLDEVFEGVVDWAENHTQEAFTHLMGVLQSLVELGAFGVGSTIGIAEMRKALPPQVVAFIERFKPVTLANGGRRYWKPDLSQYQRNITLPPRLGINEHGLHTLRGESILPLNGKLYAVEPIENSPHYRLKHSTRPQAYQPVVRHNGTGSWHTELERPLQWDRSTLLQRLGHKAEGLSEADREQALGLSGVEEDALRRMHVNSLPLPPLLDDSLSRLRIDRELTRLIGKLRSDDPAQYASIDPQDVLQLLTTYGNWPKDKSLRFLDSQGQVTWSFGDPANPMVQIHEAQLNNGDLLKTVLQCLSPDELRRQFDERIGDPQLSLDARTRHLRKQLAQSAERQRAALFDSRYGALPSAPTPYTRQILHTTAGLPVSVAQRLASDASGAELDMLDQRRTPPRLAELARAALEEVRLNRAYEGLYLDSQHSVDTDRLALNSLRLQPGWSDLVRLDARHHHPQGALWNSIGPADAPIRRTLVRLDSGLYVPHEDSHALSGETDLYSAILHALPDAQRRALNIEIHDGPELRRRLAQRPLPREVVRAQSDMPHSRPLRLETLRLLGNTEGYAPEAVAPAEPPTPLQRARSLFPILNEPQAQQLIDHLAPNPGGASAALALLESEYQHLDASLSTWQRTLATQHPDTGTPLSAGQRRYERRNRDHIAEQLRRCWRRETEIDNYYEDPTRDGFTLRLGWPILGDLPVLANELIHVSFLSVIGAEGTRGVARFIEAFPRVRHLEIRDIPLADLPPSVDNLPHLRTLSLDNCRITLSTDSAARLAALSDLQALNLHQNPLGRVPDLQAMRDLQDLDLSRTGIEYMPTGLLNLPELDSVFLSDNQMRELPPSLFDLPPSVSQRFDLSGNPFAQPTLERIKAYYQQHGSHFEADAAEVDQRDARLLYPSLTHDNLNKLIFSLPGDIEAGRRELARLTEELKTLQGELTTWSNEAEPSALEHARRKALHRLLENSWRREIPQETRFIHALKLPSALAGELPTLSAQFKHIGYLSIEGNGSALQPDAFLKSFAALDILSIQDARLGDIPTSAFDLPMLTHLDLPRCAITLSQASRNALAGMTRLEHLDLSNNPLGAAADFQGLANLNSVALQHTGLRDVPPGLLTQDRPMSINLSHNNIVELPDASFRLPVTATHRFNLYANPLSRRSLDLIKAYCQRTGEFFNAQSPVAERERVEALYPLLLEKEAERFIFGLPGDMADVAPHLARLEAEYEQLTTDLTQWALDVPQRHPVLDVPLDEDTQAREQLQRRDFKTLVEQAWRRESAEDDESLDDELTHSLSLDTPIMGALPELSARIEHISRFEFTGDGTTTSVDGTLRCFPNLQTLNVRRCRLETLPDALFNLPKLSSLELNRCEITLTADSARAIADLSAMEFLDLSDNPLTLAPDVSGMNQLVGLHLRATQISTVPTGVFQLGELQTLDLSDNLITEIPPDLLEMIPVFHDDSDLSGNPLSPESLDYLRRYYERTGNEFQVIEATQDELGNPLPSPQAHPQEE</sequence>
<dbReference type="InterPro" id="IPR046673">
    <property type="entry name" value="ToxA_N"/>
</dbReference>
<organism evidence="6 7">
    <name type="scientific">Pseudomonas tolaasii</name>
    <dbReference type="NCBI Taxonomy" id="29442"/>
    <lineage>
        <taxon>Bacteria</taxon>
        <taxon>Pseudomonadati</taxon>
        <taxon>Pseudomonadota</taxon>
        <taxon>Gammaproteobacteria</taxon>
        <taxon>Pseudomonadales</taxon>
        <taxon>Pseudomonadaceae</taxon>
        <taxon>Pseudomonas</taxon>
    </lineage>
</organism>
<dbReference type="Pfam" id="PF20178">
    <property type="entry name" value="ToxA_N"/>
    <property type="match status" value="1"/>
</dbReference>
<dbReference type="EMBL" id="JACAQK010000020">
    <property type="protein sequence ID" value="NWD38802.1"/>
    <property type="molecule type" value="Genomic_DNA"/>
</dbReference>
<evidence type="ECO:0000256" key="4">
    <source>
        <dbReference type="SAM" id="Coils"/>
    </source>
</evidence>
<dbReference type="Proteomes" id="UP000549134">
    <property type="component" value="Unassembled WGS sequence"/>
</dbReference>
<dbReference type="InterPro" id="IPR003591">
    <property type="entry name" value="Leu-rich_rpt_typical-subtyp"/>
</dbReference>
<dbReference type="Pfam" id="PF00560">
    <property type="entry name" value="LRR_1"/>
    <property type="match status" value="1"/>
</dbReference>
<evidence type="ECO:0000256" key="3">
    <source>
        <dbReference type="ARBA" id="ARBA00022737"/>
    </source>
</evidence>
<evidence type="ECO:0000313" key="7">
    <source>
        <dbReference type="Proteomes" id="UP000549134"/>
    </source>
</evidence>
<dbReference type="PANTHER" id="PTHR24373">
    <property type="entry name" value="SLIT RELATED LEUCINE-RICH REPEAT NEURONAL PROTEIN"/>
    <property type="match status" value="1"/>
</dbReference>
<proteinExistence type="predicted"/>
<reference evidence="6 7" key="1">
    <citation type="submission" date="2020-04" db="EMBL/GenBank/DDBJ databases">
        <title>Molecular characterization of pseudomonads from Agaricus bisporus reveal novel blotch 2 pathogens in Western Europe.</title>
        <authorList>
            <person name="Taparia T."/>
            <person name="Krijger M."/>
            <person name="Haynes E."/>
            <person name="Elpinstone J.G."/>
            <person name="Noble R."/>
            <person name="Van Der Wolf J."/>
        </authorList>
    </citation>
    <scope>NUCLEOTIDE SEQUENCE [LARGE SCALE GENOMIC DNA]</scope>
    <source>
        <strain evidence="6 7">IPO3746</strain>
    </source>
</reference>
<keyword evidence="2" id="KW-0732">Signal</keyword>
<comment type="caution">
    <text evidence="6">The sequence shown here is derived from an EMBL/GenBank/DDBJ whole genome shotgun (WGS) entry which is preliminary data.</text>
</comment>
<dbReference type="SMART" id="SM00369">
    <property type="entry name" value="LRR_TYP"/>
    <property type="match status" value="11"/>
</dbReference>
<name>A0A7Y8ARL5_PSETO</name>
<dbReference type="Pfam" id="PF13855">
    <property type="entry name" value="LRR_8"/>
    <property type="match status" value="2"/>
</dbReference>
<dbReference type="Gene3D" id="3.80.10.10">
    <property type="entry name" value="Ribonuclease Inhibitor"/>
    <property type="match status" value="3"/>
</dbReference>
<evidence type="ECO:0000256" key="1">
    <source>
        <dbReference type="ARBA" id="ARBA00022614"/>
    </source>
</evidence>
<dbReference type="PANTHER" id="PTHR24373:SF275">
    <property type="entry name" value="TIR DOMAIN-CONTAINING PROTEIN"/>
    <property type="match status" value="1"/>
</dbReference>
<dbReference type="GeneID" id="55849361"/>
<dbReference type="InterPro" id="IPR050328">
    <property type="entry name" value="Dev_Immune_Receptor"/>
</dbReference>
<evidence type="ECO:0000256" key="2">
    <source>
        <dbReference type="ARBA" id="ARBA00022729"/>
    </source>
</evidence>
<dbReference type="RefSeq" id="WP_080519889.1">
    <property type="nucleotide sequence ID" value="NZ_CP020369.1"/>
</dbReference>
<feature type="coiled-coil region" evidence="4">
    <location>
        <begin position="1368"/>
        <end position="1395"/>
    </location>
</feature>
<gene>
    <name evidence="6" type="ORF">HX787_23410</name>
</gene>
<dbReference type="SUPFAM" id="SSF52058">
    <property type="entry name" value="L domain-like"/>
    <property type="match status" value="2"/>
</dbReference>
<dbReference type="InterPro" id="IPR032675">
    <property type="entry name" value="LRR_dom_sf"/>
</dbReference>
<dbReference type="PROSITE" id="PS51450">
    <property type="entry name" value="LRR"/>
    <property type="match status" value="2"/>
</dbReference>
<accession>A0A7Y8ARL5</accession>
<keyword evidence="3" id="KW-0677">Repeat</keyword>
<keyword evidence="1" id="KW-0433">Leucine-rich repeat</keyword>